<feature type="transmembrane region" description="Helical" evidence="1">
    <location>
        <begin position="136"/>
        <end position="157"/>
    </location>
</feature>
<keyword evidence="1" id="KW-1133">Transmembrane helix</keyword>
<organism evidence="2 3">
    <name type="scientific">Trematosphaeria pertusa</name>
    <dbReference type="NCBI Taxonomy" id="390896"/>
    <lineage>
        <taxon>Eukaryota</taxon>
        <taxon>Fungi</taxon>
        <taxon>Dikarya</taxon>
        <taxon>Ascomycota</taxon>
        <taxon>Pezizomycotina</taxon>
        <taxon>Dothideomycetes</taxon>
        <taxon>Pleosporomycetidae</taxon>
        <taxon>Pleosporales</taxon>
        <taxon>Massarineae</taxon>
        <taxon>Trematosphaeriaceae</taxon>
        <taxon>Trematosphaeria</taxon>
    </lineage>
</organism>
<protein>
    <recommendedName>
        <fullName evidence="4">Transmembrane protein</fullName>
    </recommendedName>
</protein>
<feature type="transmembrane region" description="Helical" evidence="1">
    <location>
        <begin position="106"/>
        <end position="124"/>
    </location>
</feature>
<gene>
    <name evidence="2" type="ORF">BU26DRAFT_349194</name>
</gene>
<dbReference type="OrthoDB" id="3795227at2759"/>
<keyword evidence="3" id="KW-1185">Reference proteome</keyword>
<dbReference type="AlphaFoldDB" id="A0A6A6IC90"/>
<evidence type="ECO:0000256" key="1">
    <source>
        <dbReference type="SAM" id="Phobius"/>
    </source>
</evidence>
<proteinExistence type="predicted"/>
<dbReference type="RefSeq" id="XP_033682526.1">
    <property type="nucleotide sequence ID" value="XM_033822430.1"/>
</dbReference>
<name>A0A6A6IC90_9PLEO</name>
<dbReference type="Proteomes" id="UP000800094">
    <property type="component" value="Unassembled WGS sequence"/>
</dbReference>
<evidence type="ECO:0000313" key="2">
    <source>
        <dbReference type="EMBL" id="KAF2247522.1"/>
    </source>
</evidence>
<feature type="transmembrane region" description="Helical" evidence="1">
    <location>
        <begin position="80"/>
        <end position="100"/>
    </location>
</feature>
<dbReference type="EMBL" id="ML987197">
    <property type="protein sequence ID" value="KAF2247522.1"/>
    <property type="molecule type" value="Genomic_DNA"/>
</dbReference>
<sequence length="169" mass="18688">METDRGTSHSKISDTEPCQDAKHCYHRKICDAVCGCGVWICSLAMSGTYLGLQVEPSINAAFRRWQNMVAARQTDPQRSVLFGGFVFSTVGYAISCIALYRRAPNVVVAIVMPCILLVLLEGWWNYLRVTPAERVLVIMPTVVDVGMTWVLLCGAARLRNLSSKPGFCV</sequence>
<reference evidence="2" key="1">
    <citation type="journal article" date="2020" name="Stud. Mycol.">
        <title>101 Dothideomycetes genomes: a test case for predicting lifestyles and emergence of pathogens.</title>
        <authorList>
            <person name="Haridas S."/>
            <person name="Albert R."/>
            <person name="Binder M."/>
            <person name="Bloem J."/>
            <person name="Labutti K."/>
            <person name="Salamov A."/>
            <person name="Andreopoulos B."/>
            <person name="Baker S."/>
            <person name="Barry K."/>
            <person name="Bills G."/>
            <person name="Bluhm B."/>
            <person name="Cannon C."/>
            <person name="Castanera R."/>
            <person name="Culley D."/>
            <person name="Daum C."/>
            <person name="Ezra D."/>
            <person name="Gonzalez J."/>
            <person name="Henrissat B."/>
            <person name="Kuo A."/>
            <person name="Liang C."/>
            <person name="Lipzen A."/>
            <person name="Lutzoni F."/>
            <person name="Magnuson J."/>
            <person name="Mondo S."/>
            <person name="Nolan M."/>
            <person name="Ohm R."/>
            <person name="Pangilinan J."/>
            <person name="Park H.-J."/>
            <person name="Ramirez L."/>
            <person name="Alfaro M."/>
            <person name="Sun H."/>
            <person name="Tritt A."/>
            <person name="Yoshinaga Y."/>
            <person name="Zwiers L.-H."/>
            <person name="Turgeon B."/>
            <person name="Goodwin S."/>
            <person name="Spatafora J."/>
            <person name="Crous P."/>
            <person name="Grigoriev I."/>
        </authorList>
    </citation>
    <scope>NUCLEOTIDE SEQUENCE</scope>
    <source>
        <strain evidence="2">CBS 122368</strain>
    </source>
</reference>
<evidence type="ECO:0000313" key="3">
    <source>
        <dbReference type="Proteomes" id="UP000800094"/>
    </source>
</evidence>
<keyword evidence="1" id="KW-0812">Transmembrane</keyword>
<accession>A0A6A6IC90</accession>
<evidence type="ECO:0008006" key="4">
    <source>
        <dbReference type="Google" id="ProtNLM"/>
    </source>
</evidence>
<dbReference type="GeneID" id="54575760"/>
<keyword evidence="1" id="KW-0472">Membrane</keyword>